<gene>
    <name evidence="1" type="ORF">DBZ45_02355</name>
</gene>
<sequence>MAGAEHEVLVARDAMTVYSFLLDGANLPRWQTDVRSVGLSSGSAGSVGAGYQVTMDGPRGRPVARDYQITQARPGAEIQFQVVSGPSLLRGGFYLSTERAGTRVRFALEAPSKSFWSFVRPAYRGRLRAAVRQLEKLPGVIEERTTAD</sequence>
<dbReference type="SUPFAM" id="SSF55961">
    <property type="entry name" value="Bet v1-like"/>
    <property type="match status" value="1"/>
</dbReference>
<comment type="caution">
    <text evidence="1">The sequence shown here is derived from an EMBL/GenBank/DDBJ whole genome shotgun (WGS) entry which is preliminary data.</text>
</comment>
<dbReference type="Proteomes" id="UP000249166">
    <property type="component" value="Unassembled WGS sequence"/>
</dbReference>
<dbReference type="OrthoDB" id="3786259at2"/>
<evidence type="ECO:0000313" key="2">
    <source>
        <dbReference type="Proteomes" id="UP000249166"/>
    </source>
</evidence>
<evidence type="ECO:0008006" key="3">
    <source>
        <dbReference type="Google" id="ProtNLM"/>
    </source>
</evidence>
<dbReference type="InterPro" id="IPR019587">
    <property type="entry name" value="Polyketide_cyclase/dehydratase"/>
</dbReference>
<evidence type="ECO:0000313" key="1">
    <source>
        <dbReference type="EMBL" id="RAM38999.1"/>
    </source>
</evidence>
<dbReference type="InterPro" id="IPR023393">
    <property type="entry name" value="START-like_dom_sf"/>
</dbReference>
<dbReference type="Gene3D" id="3.30.530.20">
    <property type="match status" value="1"/>
</dbReference>
<protein>
    <recommendedName>
        <fullName evidence="3">SRPBCC family protein</fullName>
    </recommendedName>
</protein>
<organism evidence="1 2">
    <name type="scientific">Arthrobacter globiformis</name>
    <dbReference type="NCBI Taxonomy" id="1665"/>
    <lineage>
        <taxon>Bacteria</taxon>
        <taxon>Bacillati</taxon>
        <taxon>Actinomycetota</taxon>
        <taxon>Actinomycetes</taxon>
        <taxon>Micrococcales</taxon>
        <taxon>Micrococcaceae</taxon>
        <taxon>Arthrobacter</taxon>
    </lineage>
</organism>
<dbReference type="EMBL" id="QLNP01000017">
    <property type="protein sequence ID" value="RAM38999.1"/>
    <property type="molecule type" value="Genomic_DNA"/>
</dbReference>
<accession>A0A328HKB0</accession>
<name>A0A328HKB0_ARTGO</name>
<reference evidence="1 2" key="1">
    <citation type="submission" date="2018-04" db="EMBL/GenBank/DDBJ databases">
        <title>Bacteria isolated from cave deposits of Manipur.</title>
        <authorList>
            <person name="Sahoo D."/>
            <person name="Sarangthem I."/>
            <person name="Nandeibam J."/>
        </authorList>
    </citation>
    <scope>NUCLEOTIDE SEQUENCE [LARGE SCALE GENOMIC DNA]</scope>
    <source>
        <strain evidence="2">mrc11</strain>
    </source>
</reference>
<proteinExistence type="predicted"/>
<dbReference type="Pfam" id="PF10604">
    <property type="entry name" value="Polyketide_cyc2"/>
    <property type="match status" value="1"/>
</dbReference>
<dbReference type="RefSeq" id="WP_111902375.1">
    <property type="nucleotide sequence ID" value="NZ_QLNP01000017.1"/>
</dbReference>
<dbReference type="AlphaFoldDB" id="A0A328HKB0"/>